<evidence type="ECO:0000256" key="2">
    <source>
        <dbReference type="ARBA" id="ARBA00022771"/>
    </source>
</evidence>
<dbReference type="InterPro" id="IPR013083">
    <property type="entry name" value="Znf_RING/FYVE/PHD"/>
</dbReference>
<dbReference type="VEuPathDB" id="VectorBase:MDOMA2_005665"/>
<dbReference type="PANTHER" id="PTHR25462">
    <property type="entry name" value="BONUS, ISOFORM C-RELATED"/>
    <property type="match status" value="1"/>
</dbReference>
<dbReference type="AlphaFoldDB" id="A0A1I8N0Z5"/>
<proteinExistence type="predicted"/>
<evidence type="ECO:0000256" key="3">
    <source>
        <dbReference type="ARBA" id="ARBA00022833"/>
    </source>
</evidence>
<keyword evidence="3" id="KW-0862">Zinc</keyword>
<dbReference type="PROSITE" id="PS50089">
    <property type="entry name" value="ZF_RING_2"/>
    <property type="match status" value="1"/>
</dbReference>
<dbReference type="SUPFAM" id="SSF57850">
    <property type="entry name" value="RING/U-box"/>
    <property type="match status" value="1"/>
</dbReference>
<dbReference type="GO" id="GO:0008270">
    <property type="term" value="F:zinc ion binding"/>
    <property type="evidence" value="ECO:0007669"/>
    <property type="project" value="UniProtKB-KW"/>
</dbReference>
<evidence type="ECO:0000256" key="1">
    <source>
        <dbReference type="ARBA" id="ARBA00022723"/>
    </source>
</evidence>
<dbReference type="CDD" id="cd19757">
    <property type="entry name" value="Bbox1"/>
    <property type="match status" value="1"/>
</dbReference>
<sequence length="341" mass="40177">MQNNVQPQLIKLFDHKFVANVLKNHHHCPKCHYEFSHWYDVQDKYSKDVTVRSNRPILLPCGHNLCENCIVNNRQTLMCNICLNPIELPTENNGQLQNFQFRDHFNMNFYLLGELTNLRYYNKDNSANSTLLATTQIDNNKKGTIHCSECELVPALGKCRQCKQYYCRRCFDEIHKCGKTLKMHKLQVLDNRIKSKETERFLKPGFCKYHKKPHDRFCPKCDCTCCPECAKHDHKQHGWKTIIDENKRHKDGISTTLQNVNSFRSDVKRALKDVRSVEIKLEEFATKTVEDIADYFLKLHSYLQNKEKEILDKFAEICQQPQFFLRQAHACLNESNDTLKD</sequence>
<dbReference type="STRING" id="7370.A0A1I8N0Z5"/>
<reference evidence="4" key="1">
    <citation type="submission" date="2020-05" db="UniProtKB">
        <authorList>
            <consortium name="EnsemblMetazoa"/>
        </authorList>
    </citation>
    <scope>IDENTIFICATION</scope>
    <source>
        <strain evidence="4">Aabys</strain>
    </source>
</reference>
<organism evidence="4">
    <name type="scientific">Musca domestica</name>
    <name type="common">House fly</name>
    <dbReference type="NCBI Taxonomy" id="7370"/>
    <lineage>
        <taxon>Eukaryota</taxon>
        <taxon>Metazoa</taxon>
        <taxon>Ecdysozoa</taxon>
        <taxon>Arthropoda</taxon>
        <taxon>Hexapoda</taxon>
        <taxon>Insecta</taxon>
        <taxon>Pterygota</taxon>
        <taxon>Neoptera</taxon>
        <taxon>Endopterygota</taxon>
        <taxon>Diptera</taxon>
        <taxon>Brachycera</taxon>
        <taxon>Muscomorpha</taxon>
        <taxon>Muscoidea</taxon>
        <taxon>Muscidae</taxon>
        <taxon>Musca</taxon>
    </lineage>
</organism>
<dbReference type="eggNOG" id="KOG2177">
    <property type="taxonomic scope" value="Eukaryota"/>
</dbReference>
<dbReference type="Gene3D" id="3.30.160.60">
    <property type="entry name" value="Classic Zinc Finger"/>
    <property type="match status" value="1"/>
</dbReference>
<name>A0A1I8N0Z5_MUSDO</name>
<dbReference type="EnsemblMetazoa" id="MDOA010418-RB">
    <property type="protein sequence ID" value="MDOA010418-PB"/>
    <property type="gene ID" value="MDOA010418"/>
</dbReference>
<dbReference type="PANTHER" id="PTHR25462:SF296">
    <property type="entry name" value="MEIOTIC P26, ISOFORM F"/>
    <property type="match status" value="1"/>
</dbReference>
<dbReference type="Gene3D" id="3.30.40.10">
    <property type="entry name" value="Zinc/RING finger domain, C3HC4 (zinc finger)"/>
    <property type="match status" value="1"/>
</dbReference>
<keyword evidence="2" id="KW-0863">Zinc-finger</keyword>
<dbReference type="InterPro" id="IPR017907">
    <property type="entry name" value="Znf_RING_CS"/>
</dbReference>
<protein>
    <submittedName>
        <fullName evidence="4">Uncharacterized protein</fullName>
    </submittedName>
</protein>
<evidence type="ECO:0000313" key="4">
    <source>
        <dbReference type="EnsemblMetazoa" id="MDOA010418-PB"/>
    </source>
</evidence>
<dbReference type="SUPFAM" id="SSF57845">
    <property type="entry name" value="B-box zinc-binding domain"/>
    <property type="match status" value="1"/>
</dbReference>
<keyword evidence="1" id="KW-0479">Metal-binding</keyword>
<dbReference type="InterPro" id="IPR027370">
    <property type="entry name" value="Znf-RING_euk"/>
</dbReference>
<dbReference type="PROSITE" id="PS00518">
    <property type="entry name" value="ZF_RING_1"/>
    <property type="match status" value="1"/>
</dbReference>
<dbReference type="SMART" id="SM00184">
    <property type="entry name" value="RING"/>
    <property type="match status" value="1"/>
</dbReference>
<accession>A0A1I8N0Z5</accession>
<dbReference type="InterPro" id="IPR047153">
    <property type="entry name" value="TRIM45/56/19-like"/>
</dbReference>
<dbReference type="VEuPathDB" id="VectorBase:MDOA010418"/>
<dbReference type="Pfam" id="PF13445">
    <property type="entry name" value="zf-RING_UBOX"/>
    <property type="match status" value="1"/>
</dbReference>
<dbReference type="InterPro" id="IPR001841">
    <property type="entry name" value="Znf_RING"/>
</dbReference>